<feature type="transmembrane region" description="Helical" evidence="5">
    <location>
        <begin position="87"/>
        <end position="108"/>
    </location>
</feature>
<dbReference type="OrthoDB" id="288203at2759"/>
<evidence type="ECO:0000259" key="6">
    <source>
        <dbReference type="Pfam" id="PF00916"/>
    </source>
</evidence>
<dbReference type="InterPro" id="IPR011547">
    <property type="entry name" value="SLC26A/SulP_dom"/>
</dbReference>
<name>A0A1W4XEM9_AGRPL</name>
<feature type="transmembrane region" description="Helical" evidence="5">
    <location>
        <begin position="389"/>
        <end position="408"/>
    </location>
</feature>
<evidence type="ECO:0000313" key="8">
    <source>
        <dbReference type="RefSeq" id="XP_018330800.1"/>
    </source>
</evidence>
<feature type="transmembrane region" description="Helical" evidence="5">
    <location>
        <begin position="351"/>
        <end position="369"/>
    </location>
</feature>
<keyword evidence="4 5" id="KW-0472">Membrane</keyword>
<evidence type="ECO:0000256" key="4">
    <source>
        <dbReference type="ARBA" id="ARBA00023136"/>
    </source>
</evidence>
<dbReference type="STRING" id="224129.A0A1W4XEM9"/>
<dbReference type="GeneID" id="108740811"/>
<dbReference type="Gene3D" id="3.30.750.24">
    <property type="entry name" value="STAS domain"/>
    <property type="match status" value="1"/>
</dbReference>
<keyword evidence="2 5" id="KW-0812">Transmembrane</keyword>
<dbReference type="GO" id="GO:0008271">
    <property type="term" value="F:secondary active sulfate transmembrane transporter activity"/>
    <property type="evidence" value="ECO:0007669"/>
    <property type="project" value="InterPro"/>
</dbReference>
<dbReference type="PANTHER" id="PTHR11814">
    <property type="entry name" value="SULFATE TRANSPORTER"/>
    <property type="match status" value="1"/>
</dbReference>
<evidence type="ECO:0000256" key="3">
    <source>
        <dbReference type="ARBA" id="ARBA00022989"/>
    </source>
</evidence>
<feature type="transmembrane region" description="Helical" evidence="5">
    <location>
        <begin position="448"/>
        <end position="476"/>
    </location>
</feature>
<dbReference type="Pfam" id="PF00916">
    <property type="entry name" value="Sulfate_transp"/>
    <property type="match status" value="1"/>
</dbReference>
<dbReference type="PROSITE" id="PS01130">
    <property type="entry name" value="SLC26A"/>
    <property type="match status" value="1"/>
</dbReference>
<dbReference type="CDD" id="cd07042">
    <property type="entry name" value="STAS_SulP_like_sulfate_transporter"/>
    <property type="match status" value="1"/>
</dbReference>
<feature type="transmembrane region" description="Helical" evidence="5">
    <location>
        <begin position="56"/>
        <end position="75"/>
    </location>
</feature>
<evidence type="ECO:0000313" key="7">
    <source>
        <dbReference type="Proteomes" id="UP000192223"/>
    </source>
</evidence>
<gene>
    <name evidence="8" type="primary">LOC108740811</name>
</gene>
<reference evidence="8" key="1">
    <citation type="submission" date="2025-08" db="UniProtKB">
        <authorList>
            <consortium name="RefSeq"/>
        </authorList>
    </citation>
    <scope>IDENTIFICATION</scope>
    <source>
        <tissue evidence="8">Entire body</tissue>
    </source>
</reference>
<keyword evidence="3 5" id="KW-1133">Transmembrane helix</keyword>
<feature type="transmembrane region" description="Helical" evidence="5">
    <location>
        <begin position="415"/>
        <end position="433"/>
    </location>
</feature>
<feature type="transmembrane region" description="Helical" evidence="5">
    <location>
        <begin position="208"/>
        <end position="224"/>
    </location>
</feature>
<dbReference type="InParanoid" id="A0A1W4XEM9"/>
<dbReference type="InterPro" id="IPR036513">
    <property type="entry name" value="STAS_dom_sf"/>
</dbReference>
<proteinExistence type="predicted"/>
<feature type="domain" description="SLC26A/SulP transporter" evidence="6">
    <location>
        <begin position="56"/>
        <end position="449"/>
    </location>
</feature>
<evidence type="ECO:0000256" key="2">
    <source>
        <dbReference type="ARBA" id="ARBA00022692"/>
    </source>
</evidence>
<dbReference type="InterPro" id="IPR018045">
    <property type="entry name" value="S04_transporter_CS"/>
</dbReference>
<protein>
    <submittedName>
        <fullName evidence="8">Sodium-independent sulfate anion transporter isoform X1</fullName>
    </submittedName>
</protein>
<dbReference type="AlphaFoldDB" id="A0A1W4XEM9"/>
<accession>A0A1W4XEM9</accession>
<feature type="transmembrane region" description="Helical" evidence="5">
    <location>
        <begin position="129"/>
        <end position="149"/>
    </location>
</feature>
<dbReference type="GO" id="GO:0016020">
    <property type="term" value="C:membrane"/>
    <property type="evidence" value="ECO:0007669"/>
    <property type="project" value="UniProtKB-SubCell"/>
</dbReference>
<dbReference type="InterPro" id="IPR001902">
    <property type="entry name" value="SLC26A/SulP_fam"/>
</dbReference>
<evidence type="ECO:0000256" key="5">
    <source>
        <dbReference type="SAM" id="Phobius"/>
    </source>
</evidence>
<feature type="transmembrane region" description="Helical" evidence="5">
    <location>
        <begin position="317"/>
        <end position="339"/>
    </location>
</feature>
<sequence>MADDTCEMKNVINELKPTYLLKDKSKMASFKQKMRSLMYNRLPILKWAPNYGTNKLVSDAVAGITVGLTAMPQALAYATLAGLEPQYGLYSAFVGCFVYIIFGSVKEITIGPTALMALMTYQQIEGRNVDYAILLCFLSGVVQLLMAFLNLGVLVDFISIPVTVGFTSATSVIIATTQLKGLLGLKISSSGFTDTIRKVVRHLDETRWHDLSLGLTCIIVLLLFRKIKDIKLTPSDKKPTKNQKILSRVLWLTSISRNAIVVIACSILAYNLKNSSNGCPFVLTGTVRGGFPSVAPPPFSTELNNKTIPFTEMVTDLGTSIVLVPIIAVLGNVAIAKAFATGKTVDATQELFTLSLCNIIGSFVSSMPITGSFSRSAVNHASGVQTPMGGLFTGIMVILALSFLTPYFSYIPKASLSAVIICAVIFMIEYEVVKPMWRSSRKDLVPTFATFVLCLAIGVEIGILIGVGINIIFLLYPSARPTIHVEKKTIVDSGIEYILVTPGNSLYFPAIEFIKSSVVKAGLSSSHLPVVVDCRFILGVDFTAAKGISSMITEFMLRNQPLYFINPKEEVIAVFKGAVMEDFQYFKSVDDLQQHLSDQKEKAKTIFSEETKLLPTGQSEEPASVTTTDLREIKCVNGCGNFVQHSSSSC</sequence>
<comment type="subcellular location">
    <subcellularLocation>
        <location evidence="1">Membrane</location>
        <topology evidence="1">Multi-pass membrane protein</topology>
    </subcellularLocation>
</comment>
<evidence type="ECO:0000256" key="1">
    <source>
        <dbReference type="ARBA" id="ARBA00004141"/>
    </source>
</evidence>
<keyword evidence="7" id="KW-1185">Reference proteome</keyword>
<feature type="transmembrane region" description="Helical" evidence="5">
    <location>
        <begin position="245"/>
        <end position="270"/>
    </location>
</feature>
<organism evidence="7 8">
    <name type="scientific">Agrilus planipennis</name>
    <name type="common">Emerald ash borer</name>
    <name type="synonym">Agrilus marcopoli</name>
    <dbReference type="NCBI Taxonomy" id="224129"/>
    <lineage>
        <taxon>Eukaryota</taxon>
        <taxon>Metazoa</taxon>
        <taxon>Ecdysozoa</taxon>
        <taxon>Arthropoda</taxon>
        <taxon>Hexapoda</taxon>
        <taxon>Insecta</taxon>
        <taxon>Pterygota</taxon>
        <taxon>Neoptera</taxon>
        <taxon>Endopterygota</taxon>
        <taxon>Coleoptera</taxon>
        <taxon>Polyphaga</taxon>
        <taxon>Elateriformia</taxon>
        <taxon>Buprestoidea</taxon>
        <taxon>Buprestidae</taxon>
        <taxon>Agrilinae</taxon>
        <taxon>Agrilus</taxon>
    </lineage>
</organism>
<dbReference type="KEGG" id="apln:108740811"/>
<dbReference type="RefSeq" id="XP_018330800.1">
    <property type="nucleotide sequence ID" value="XM_018475298.2"/>
</dbReference>
<dbReference type="Proteomes" id="UP000192223">
    <property type="component" value="Unplaced"/>
</dbReference>
<dbReference type="FunCoup" id="A0A1W4XEM9">
    <property type="interactions" value="195"/>
</dbReference>